<sequence length="130" mass="14833">MEQKIIVMPKREARTVPVALPEVFSDLACFVGIWALPTETQRNTQRHTVGMDAIVEFKDAMLPKVDEIVVWLNQYELASLPEEAKTLMYLLLSFAEIAPAVEFYQQPAVIDGYDPRRFVADETFTMRPAI</sequence>
<protein>
    <submittedName>
        <fullName evidence="1">Uncharacterized protein</fullName>
    </submittedName>
</protein>
<name>A0A1I7EIQ6_9BURK</name>
<dbReference type="OrthoDB" id="6690820at2"/>
<evidence type="ECO:0000313" key="2">
    <source>
        <dbReference type="Proteomes" id="UP000198844"/>
    </source>
</evidence>
<dbReference type="Proteomes" id="UP000198844">
    <property type="component" value="Unassembled WGS sequence"/>
</dbReference>
<evidence type="ECO:0000313" key="1">
    <source>
        <dbReference type="EMBL" id="SFU23765.1"/>
    </source>
</evidence>
<reference evidence="1 2" key="1">
    <citation type="submission" date="2016-10" db="EMBL/GenBank/DDBJ databases">
        <authorList>
            <person name="de Groot N.N."/>
        </authorList>
    </citation>
    <scope>NUCLEOTIDE SEQUENCE [LARGE SCALE GENOMIC DNA]</scope>
    <source>
        <strain evidence="1 2">LMG 27731</strain>
    </source>
</reference>
<dbReference type="RefSeq" id="WP_093641540.1">
    <property type="nucleotide sequence ID" value="NZ_CAJNBE010000080.1"/>
</dbReference>
<accession>A0A1I7EIQ6</accession>
<dbReference type="EMBL" id="FPBH01000022">
    <property type="protein sequence ID" value="SFU23765.1"/>
    <property type="molecule type" value="Genomic_DNA"/>
</dbReference>
<proteinExistence type="predicted"/>
<gene>
    <name evidence="1" type="ORF">SAMN05192563_1022159</name>
</gene>
<organism evidence="1 2">
    <name type="scientific">Paraburkholderia aspalathi</name>
    <dbReference type="NCBI Taxonomy" id="1324617"/>
    <lineage>
        <taxon>Bacteria</taxon>
        <taxon>Pseudomonadati</taxon>
        <taxon>Pseudomonadota</taxon>
        <taxon>Betaproteobacteria</taxon>
        <taxon>Burkholderiales</taxon>
        <taxon>Burkholderiaceae</taxon>
        <taxon>Paraburkholderia</taxon>
    </lineage>
</organism>
<dbReference type="AlphaFoldDB" id="A0A1I7EIQ6"/>